<reference evidence="1" key="1">
    <citation type="submission" date="2020-11" db="EMBL/GenBank/DDBJ databases">
        <authorList>
            <person name="Davenport K.M."/>
            <person name="Bickhart D.M."/>
            <person name="Smith T.P.L."/>
            <person name="Murdoch B.M."/>
            <person name="Rosen B.D."/>
        </authorList>
    </citation>
    <scope>NUCLEOTIDE SEQUENCE [LARGE SCALE GENOMIC DNA]</scope>
    <source>
        <strain evidence="1">OAR_USU_Benz2616</strain>
    </source>
</reference>
<reference evidence="1" key="3">
    <citation type="submission" date="2025-09" db="UniProtKB">
        <authorList>
            <consortium name="Ensembl"/>
        </authorList>
    </citation>
    <scope>IDENTIFICATION</scope>
</reference>
<evidence type="ECO:0000313" key="1">
    <source>
        <dbReference type="Ensembl" id="ENSOARP00020014526.2"/>
    </source>
</evidence>
<name>A0AC11BGV4_SHEEP</name>
<proteinExistence type="predicted"/>
<reference evidence="1" key="2">
    <citation type="submission" date="2025-08" db="UniProtKB">
        <authorList>
            <consortium name="Ensembl"/>
        </authorList>
    </citation>
    <scope>IDENTIFICATION</scope>
</reference>
<dbReference type="Ensembl" id="ENSOART00020017599.2">
    <property type="protein sequence ID" value="ENSOARP00020014526.2"/>
    <property type="gene ID" value="ENSOARG00020011567.2"/>
</dbReference>
<sequence length="115" mass="12953">MSAVVLVPQDQEKTVPVGKSVTLSCSMKGAMFISKHYIFWYRKTPGNTMTFIYREEGVYGPGFEDNFRGKIDNSTNQAMLEILKASERDEGFYYCASDYHPAADSLLSNSKDTDI</sequence>
<accession>A0AC11BGV4</accession>
<organism evidence="1">
    <name type="scientific">Ovis aries</name>
    <name type="common">Sheep</name>
    <dbReference type="NCBI Taxonomy" id="9940"/>
    <lineage>
        <taxon>Eukaryota</taxon>
        <taxon>Metazoa</taxon>
        <taxon>Chordata</taxon>
        <taxon>Craniata</taxon>
        <taxon>Vertebrata</taxon>
        <taxon>Euteleostomi</taxon>
        <taxon>Mammalia</taxon>
        <taxon>Eutheria</taxon>
        <taxon>Laurasiatheria</taxon>
        <taxon>Artiodactyla</taxon>
        <taxon>Ruminantia</taxon>
        <taxon>Pecora</taxon>
        <taxon>Bovidae</taxon>
        <taxon>Caprinae</taxon>
        <taxon>Ovis</taxon>
    </lineage>
</organism>
<protein>
    <submittedName>
        <fullName evidence="1">T cell receptor delta variable 2</fullName>
    </submittedName>
</protein>
<gene>
    <name evidence="1" type="primary">TRDV2</name>
</gene>